<keyword evidence="5" id="KW-1185">Reference proteome</keyword>
<feature type="region of interest" description="Disordered" evidence="1">
    <location>
        <begin position="1"/>
        <end position="24"/>
    </location>
</feature>
<feature type="compositionally biased region" description="Basic residues" evidence="1">
    <location>
        <begin position="1"/>
        <end position="11"/>
    </location>
</feature>
<evidence type="ECO:0000313" key="4">
    <source>
        <dbReference type="EMBL" id="MFC3689254.1"/>
    </source>
</evidence>
<evidence type="ECO:0000256" key="1">
    <source>
        <dbReference type="SAM" id="MobiDB-lite"/>
    </source>
</evidence>
<dbReference type="Pfam" id="PF07811">
    <property type="entry name" value="TadE"/>
    <property type="match status" value="1"/>
</dbReference>
<organism evidence="4 5">
    <name type="scientific">Aquipuribacter hungaricus</name>
    <dbReference type="NCBI Taxonomy" id="545624"/>
    <lineage>
        <taxon>Bacteria</taxon>
        <taxon>Bacillati</taxon>
        <taxon>Actinomycetota</taxon>
        <taxon>Actinomycetes</taxon>
        <taxon>Micrococcales</taxon>
        <taxon>Intrasporangiaceae</taxon>
        <taxon>Aquipuribacter</taxon>
    </lineage>
</organism>
<dbReference type="InterPro" id="IPR012495">
    <property type="entry name" value="TadE-like_dom"/>
</dbReference>
<keyword evidence="2" id="KW-1133">Transmembrane helix</keyword>
<protein>
    <submittedName>
        <fullName evidence="4">TadE/TadG family type IV pilus assembly protein</fullName>
    </submittedName>
</protein>
<accession>A0ABV7WIN9</accession>
<gene>
    <name evidence="4" type="ORF">ACFOLH_12970</name>
</gene>
<dbReference type="EMBL" id="JBHRWW010000008">
    <property type="protein sequence ID" value="MFC3689254.1"/>
    <property type="molecule type" value="Genomic_DNA"/>
</dbReference>
<sequence length="157" mass="16408">MTGRRTPRRQRREQSRDRRARGHGDAGFSTAEVLLIVPVIVVALLLVVAAGRVEQARLQVTGAARDGARAASLARSVPAALSRAETAADVALSQESVTCGSGPEVLVDVTRFTPGGLVEVTVTCRARLGDLGLPGLPATKTLTATAASPVEQYRSQP</sequence>
<dbReference type="Proteomes" id="UP001595685">
    <property type="component" value="Unassembled WGS sequence"/>
</dbReference>
<evidence type="ECO:0000313" key="5">
    <source>
        <dbReference type="Proteomes" id="UP001595685"/>
    </source>
</evidence>
<evidence type="ECO:0000256" key="2">
    <source>
        <dbReference type="SAM" id="Phobius"/>
    </source>
</evidence>
<keyword evidence="2" id="KW-0812">Transmembrane</keyword>
<name>A0ABV7WIN9_9MICO</name>
<feature type="domain" description="TadE-like" evidence="3">
    <location>
        <begin position="27"/>
        <end position="69"/>
    </location>
</feature>
<dbReference type="RefSeq" id="WP_340288528.1">
    <property type="nucleotide sequence ID" value="NZ_JBBEOI010000002.1"/>
</dbReference>
<comment type="caution">
    <text evidence="4">The sequence shown here is derived from an EMBL/GenBank/DDBJ whole genome shotgun (WGS) entry which is preliminary data.</text>
</comment>
<feature type="transmembrane region" description="Helical" evidence="2">
    <location>
        <begin position="26"/>
        <end position="50"/>
    </location>
</feature>
<evidence type="ECO:0000259" key="3">
    <source>
        <dbReference type="Pfam" id="PF07811"/>
    </source>
</evidence>
<reference evidence="5" key="1">
    <citation type="journal article" date="2019" name="Int. J. Syst. Evol. Microbiol.">
        <title>The Global Catalogue of Microorganisms (GCM) 10K type strain sequencing project: providing services to taxonomists for standard genome sequencing and annotation.</title>
        <authorList>
            <consortium name="The Broad Institute Genomics Platform"/>
            <consortium name="The Broad Institute Genome Sequencing Center for Infectious Disease"/>
            <person name="Wu L."/>
            <person name="Ma J."/>
        </authorList>
    </citation>
    <scope>NUCLEOTIDE SEQUENCE [LARGE SCALE GENOMIC DNA]</scope>
    <source>
        <strain evidence="5">NCAIM B.02333</strain>
    </source>
</reference>
<proteinExistence type="predicted"/>
<keyword evidence="2" id="KW-0472">Membrane</keyword>